<organism evidence="2 3">
    <name type="scientific">Decorospora gaudefroyi</name>
    <dbReference type="NCBI Taxonomy" id="184978"/>
    <lineage>
        <taxon>Eukaryota</taxon>
        <taxon>Fungi</taxon>
        <taxon>Dikarya</taxon>
        <taxon>Ascomycota</taxon>
        <taxon>Pezizomycotina</taxon>
        <taxon>Dothideomycetes</taxon>
        <taxon>Pleosporomycetidae</taxon>
        <taxon>Pleosporales</taxon>
        <taxon>Pleosporineae</taxon>
        <taxon>Pleosporaceae</taxon>
        <taxon>Decorospora</taxon>
    </lineage>
</organism>
<feature type="transmembrane region" description="Helical" evidence="1">
    <location>
        <begin position="49"/>
        <end position="70"/>
    </location>
</feature>
<keyword evidence="1" id="KW-0472">Membrane</keyword>
<protein>
    <submittedName>
        <fullName evidence="2">Uncharacterized protein</fullName>
    </submittedName>
</protein>
<sequence length="121" mass="13581">MMQQSGHLAGYINDISRVSLYPLLFLCLALVSARSTGRFRCYLNKELDFVRAGCLCLLVTFFSVPTLCSISSIPFNMQNFIHSPIIITKCRSDTSSKSRHLVASPLLPPYYPLWIHSVPAL</sequence>
<dbReference type="AlphaFoldDB" id="A0A6A5KKR6"/>
<dbReference type="EMBL" id="ML975280">
    <property type="protein sequence ID" value="KAF1835926.1"/>
    <property type="molecule type" value="Genomic_DNA"/>
</dbReference>
<evidence type="ECO:0000313" key="2">
    <source>
        <dbReference type="EMBL" id="KAF1835926.1"/>
    </source>
</evidence>
<keyword evidence="1" id="KW-1133">Transmembrane helix</keyword>
<gene>
    <name evidence="2" type="ORF">BDW02DRAFT_264489</name>
</gene>
<keyword evidence="1" id="KW-0812">Transmembrane</keyword>
<evidence type="ECO:0000256" key="1">
    <source>
        <dbReference type="SAM" id="Phobius"/>
    </source>
</evidence>
<name>A0A6A5KKR6_9PLEO</name>
<accession>A0A6A5KKR6</accession>
<reference evidence="2" key="1">
    <citation type="submission" date="2020-01" db="EMBL/GenBank/DDBJ databases">
        <authorList>
            <consortium name="DOE Joint Genome Institute"/>
            <person name="Haridas S."/>
            <person name="Albert R."/>
            <person name="Binder M."/>
            <person name="Bloem J."/>
            <person name="Labutti K."/>
            <person name="Salamov A."/>
            <person name="Andreopoulos B."/>
            <person name="Baker S.E."/>
            <person name="Barry K."/>
            <person name="Bills G."/>
            <person name="Bluhm B.H."/>
            <person name="Cannon C."/>
            <person name="Castanera R."/>
            <person name="Culley D.E."/>
            <person name="Daum C."/>
            <person name="Ezra D."/>
            <person name="Gonzalez J.B."/>
            <person name="Henrissat B."/>
            <person name="Kuo A."/>
            <person name="Liang C."/>
            <person name="Lipzen A."/>
            <person name="Lutzoni F."/>
            <person name="Magnuson J."/>
            <person name="Mondo S."/>
            <person name="Nolan M."/>
            <person name="Ohm R."/>
            <person name="Pangilinan J."/>
            <person name="Park H.-J."/>
            <person name="Ramirez L."/>
            <person name="Alfaro M."/>
            <person name="Sun H."/>
            <person name="Tritt A."/>
            <person name="Yoshinaga Y."/>
            <person name="Zwiers L.-H."/>
            <person name="Turgeon B.G."/>
            <person name="Goodwin S.B."/>
            <person name="Spatafora J.W."/>
            <person name="Crous P.W."/>
            <person name="Grigoriev I.V."/>
        </authorList>
    </citation>
    <scope>NUCLEOTIDE SEQUENCE</scope>
    <source>
        <strain evidence="2">P77</strain>
    </source>
</reference>
<dbReference type="Proteomes" id="UP000800040">
    <property type="component" value="Unassembled WGS sequence"/>
</dbReference>
<proteinExistence type="predicted"/>
<keyword evidence="3" id="KW-1185">Reference proteome</keyword>
<evidence type="ECO:0000313" key="3">
    <source>
        <dbReference type="Proteomes" id="UP000800040"/>
    </source>
</evidence>